<comment type="caution">
    <text evidence="2">The sequence shown here is derived from an EMBL/GenBank/DDBJ whole genome shotgun (WGS) entry which is preliminary data.</text>
</comment>
<dbReference type="SUPFAM" id="SSF56266">
    <property type="entry name" value="DmpA/ArgJ-like"/>
    <property type="match status" value="1"/>
</dbReference>
<dbReference type="Gene3D" id="3.60.70.12">
    <property type="entry name" value="L-amino peptidase D-ALA esterase/amidase"/>
    <property type="match status" value="1"/>
</dbReference>
<comment type="similarity">
    <text evidence="1">Belongs to the peptidase S58 family.</text>
</comment>
<dbReference type="InterPro" id="IPR016117">
    <property type="entry name" value="ArgJ-like_dom_sf"/>
</dbReference>
<reference evidence="3" key="1">
    <citation type="journal article" date="2019" name="Int. J. Syst. Evol. Microbiol.">
        <title>The Global Catalogue of Microorganisms (GCM) 10K type strain sequencing project: providing services to taxonomists for standard genome sequencing and annotation.</title>
        <authorList>
            <consortium name="The Broad Institute Genomics Platform"/>
            <consortium name="The Broad Institute Genome Sequencing Center for Infectious Disease"/>
            <person name="Wu L."/>
            <person name="Ma J."/>
        </authorList>
    </citation>
    <scope>NUCLEOTIDE SEQUENCE [LARGE SCALE GENOMIC DNA]</scope>
    <source>
        <strain evidence="3">JCM 17986</strain>
    </source>
</reference>
<evidence type="ECO:0000313" key="2">
    <source>
        <dbReference type="EMBL" id="GAA4957173.1"/>
    </source>
</evidence>
<accession>A0ABP9H115</accession>
<sequence length="305" mass="31051">MRVGQATVFDPDQGVYSGVTAIVPTPLPGVRSLPAGFHVANGYGKFVGATQLLELGELETPVLLTSTLSTFRVADALVSWVLERSDRPVRSLNPVVGEINDSWLSATVARPVTSDHVFQALAAADAGPVAMGSVGGGTGACALGFKAGIGSASRRINLRGRTVTVGALVQANMDGILRLPGRTVPPESLGLPGAGPTSAQGSCVVVLAADFPCVAAQLSRIAARGVIALGRVGAAFSHGSGDYCLAFSTDPTTTGNLEPSELDTVFATAMDCVEESVIDALLAADTVTAPSGRVAHALPHEVLQV</sequence>
<proteinExistence type="inferred from homology"/>
<dbReference type="InterPro" id="IPR005321">
    <property type="entry name" value="Peptidase_S58_DmpA"/>
</dbReference>
<dbReference type="EMBL" id="BAABHS010000005">
    <property type="protein sequence ID" value="GAA4957173.1"/>
    <property type="molecule type" value="Genomic_DNA"/>
</dbReference>
<organism evidence="2 3">
    <name type="scientific">Yinghuangia aomiensis</name>
    <dbReference type="NCBI Taxonomy" id="676205"/>
    <lineage>
        <taxon>Bacteria</taxon>
        <taxon>Bacillati</taxon>
        <taxon>Actinomycetota</taxon>
        <taxon>Actinomycetes</taxon>
        <taxon>Kitasatosporales</taxon>
        <taxon>Streptomycetaceae</taxon>
        <taxon>Yinghuangia</taxon>
    </lineage>
</organism>
<evidence type="ECO:0000313" key="3">
    <source>
        <dbReference type="Proteomes" id="UP001500466"/>
    </source>
</evidence>
<dbReference type="Proteomes" id="UP001500466">
    <property type="component" value="Unassembled WGS sequence"/>
</dbReference>
<dbReference type="PANTHER" id="PTHR36512">
    <property type="entry name" value="D-AMINOPEPTIDASE"/>
    <property type="match status" value="1"/>
</dbReference>
<protein>
    <submittedName>
        <fullName evidence="2">P1 family peptidase</fullName>
    </submittedName>
</protein>
<evidence type="ECO:0000256" key="1">
    <source>
        <dbReference type="ARBA" id="ARBA00007068"/>
    </source>
</evidence>
<keyword evidence="3" id="KW-1185">Reference proteome</keyword>
<name>A0ABP9H115_9ACTN</name>
<dbReference type="PANTHER" id="PTHR36512:SF3">
    <property type="entry name" value="BLR5678 PROTEIN"/>
    <property type="match status" value="1"/>
</dbReference>
<gene>
    <name evidence="2" type="ORF">GCM10023205_19400</name>
</gene>
<dbReference type="Pfam" id="PF03576">
    <property type="entry name" value="Peptidase_S58"/>
    <property type="match status" value="1"/>
</dbReference>